<evidence type="ECO:0000256" key="3">
    <source>
        <dbReference type="ARBA" id="ARBA00022670"/>
    </source>
</evidence>
<evidence type="ECO:0000256" key="6">
    <source>
        <dbReference type="ARBA" id="ARBA00022807"/>
    </source>
</evidence>
<dbReference type="Gene3D" id="1.10.238.10">
    <property type="entry name" value="EF-hand"/>
    <property type="match status" value="1"/>
</dbReference>
<evidence type="ECO:0000313" key="9">
    <source>
        <dbReference type="EMBL" id="CAJ1380918.1"/>
    </source>
</evidence>
<dbReference type="InterPro" id="IPR051346">
    <property type="entry name" value="OTU_Deubiquitinase"/>
</dbReference>
<dbReference type="SUPFAM" id="SSF47473">
    <property type="entry name" value="EF-hand"/>
    <property type="match status" value="1"/>
</dbReference>
<dbReference type="InterPro" id="IPR022105">
    <property type="entry name" value="DUF3645"/>
</dbReference>
<proteinExistence type="predicted"/>
<comment type="catalytic activity">
    <reaction evidence="1">
        <text>Thiol-dependent hydrolysis of ester, thioester, amide, peptide and isopeptide bonds formed by the C-terminal Gly of ubiquitin (a 76-residue protein attached to proteins as an intracellular targeting signal).</text>
        <dbReference type="EC" id="3.4.19.12"/>
    </reaction>
</comment>
<feature type="compositionally biased region" description="Acidic residues" evidence="7">
    <location>
        <begin position="3200"/>
        <end position="3218"/>
    </location>
</feature>
<evidence type="ECO:0000256" key="7">
    <source>
        <dbReference type="SAM" id="MobiDB-lite"/>
    </source>
</evidence>
<organism evidence="9 10">
    <name type="scientific">Effrenium voratum</name>
    <dbReference type="NCBI Taxonomy" id="2562239"/>
    <lineage>
        <taxon>Eukaryota</taxon>
        <taxon>Sar</taxon>
        <taxon>Alveolata</taxon>
        <taxon>Dinophyceae</taxon>
        <taxon>Suessiales</taxon>
        <taxon>Symbiodiniaceae</taxon>
        <taxon>Effrenium</taxon>
    </lineage>
</organism>
<dbReference type="PANTHER" id="PTHR13367">
    <property type="entry name" value="UBIQUITIN THIOESTERASE"/>
    <property type="match status" value="1"/>
</dbReference>
<evidence type="ECO:0000256" key="5">
    <source>
        <dbReference type="ARBA" id="ARBA00022801"/>
    </source>
</evidence>
<name>A0AA36I668_9DINO</name>
<keyword evidence="3" id="KW-0645">Protease</keyword>
<dbReference type="Pfam" id="PF12359">
    <property type="entry name" value="DUF3645"/>
    <property type="match status" value="1"/>
</dbReference>
<keyword evidence="6" id="KW-0788">Thiol protease</keyword>
<accession>A0AA36I668</accession>
<keyword evidence="5" id="KW-0378">Hydrolase</keyword>
<dbReference type="GO" id="GO:0070530">
    <property type="term" value="F:K63-linked polyubiquitin modification-dependent protein binding"/>
    <property type="evidence" value="ECO:0007669"/>
    <property type="project" value="TreeGrafter"/>
</dbReference>
<dbReference type="PANTHER" id="PTHR13367:SF28">
    <property type="entry name" value="UBIQUITIN THIOESTERASE ZRANB1"/>
    <property type="match status" value="1"/>
</dbReference>
<dbReference type="Proteomes" id="UP001178507">
    <property type="component" value="Unassembled WGS sequence"/>
</dbReference>
<evidence type="ECO:0000313" key="10">
    <source>
        <dbReference type="Proteomes" id="UP001178507"/>
    </source>
</evidence>
<feature type="region of interest" description="Disordered" evidence="7">
    <location>
        <begin position="3116"/>
        <end position="3137"/>
    </location>
</feature>
<gene>
    <name evidence="9" type="ORF">EVOR1521_LOCUS8748</name>
</gene>
<evidence type="ECO:0000256" key="2">
    <source>
        <dbReference type="ARBA" id="ARBA00012759"/>
    </source>
</evidence>
<feature type="region of interest" description="Disordered" evidence="7">
    <location>
        <begin position="3171"/>
        <end position="3233"/>
    </location>
</feature>
<dbReference type="GO" id="GO:0005737">
    <property type="term" value="C:cytoplasm"/>
    <property type="evidence" value="ECO:0007669"/>
    <property type="project" value="TreeGrafter"/>
</dbReference>
<dbReference type="GO" id="GO:0005634">
    <property type="term" value="C:nucleus"/>
    <property type="evidence" value="ECO:0007669"/>
    <property type="project" value="TreeGrafter"/>
</dbReference>
<dbReference type="GO" id="GO:0071947">
    <property type="term" value="P:protein deubiquitination involved in ubiquitin-dependent protein catabolic process"/>
    <property type="evidence" value="ECO:0007669"/>
    <property type="project" value="TreeGrafter"/>
</dbReference>
<dbReference type="InterPro" id="IPR011992">
    <property type="entry name" value="EF-hand-dom_pair"/>
</dbReference>
<dbReference type="PROSITE" id="PS50222">
    <property type="entry name" value="EF_HAND_2"/>
    <property type="match status" value="1"/>
</dbReference>
<reference evidence="9" key="1">
    <citation type="submission" date="2023-08" db="EMBL/GenBank/DDBJ databases">
        <authorList>
            <person name="Chen Y."/>
            <person name="Shah S."/>
            <person name="Dougan E. K."/>
            <person name="Thang M."/>
            <person name="Chan C."/>
        </authorList>
    </citation>
    <scope>NUCLEOTIDE SEQUENCE</scope>
</reference>
<dbReference type="GO" id="GO:0005509">
    <property type="term" value="F:calcium ion binding"/>
    <property type="evidence" value="ECO:0007669"/>
    <property type="project" value="InterPro"/>
</dbReference>
<evidence type="ECO:0000256" key="4">
    <source>
        <dbReference type="ARBA" id="ARBA00022786"/>
    </source>
</evidence>
<evidence type="ECO:0000259" key="8">
    <source>
        <dbReference type="PROSITE" id="PS50222"/>
    </source>
</evidence>
<dbReference type="InterPro" id="IPR022099">
    <property type="entry name" value="DUF3638"/>
</dbReference>
<dbReference type="EMBL" id="CAUJNA010000762">
    <property type="protein sequence ID" value="CAJ1380918.1"/>
    <property type="molecule type" value="Genomic_DNA"/>
</dbReference>
<protein>
    <recommendedName>
        <fullName evidence="2">ubiquitinyl hydrolase 1</fullName>
        <ecNumber evidence="2">3.4.19.12</ecNumber>
    </recommendedName>
</protein>
<dbReference type="Pfam" id="PF12340">
    <property type="entry name" value="DUF3638"/>
    <property type="match status" value="1"/>
</dbReference>
<keyword evidence="10" id="KW-1185">Reference proteome</keyword>
<evidence type="ECO:0000256" key="1">
    <source>
        <dbReference type="ARBA" id="ARBA00000707"/>
    </source>
</evidence>
<comment type="caution">
    <text evidence="9">The sequence shown here is derived from an EMBL/GenBank/DDBJ whole genome shotgun (WGS) entry which is preliminary data.</text>
</comment>
<dbReference type="EC" id="3.4.19.12" evidence="2"/>
<feature type="compositionally biased region" description="Low complexity" evidence="7">
    <location>
        <begin position="3178"/>
        <end position="3199"/>
    </location>
</feature>
<feature type="compositionally biased region" description="Basic and acidic residues" evidence="7">
    <location>
        <begin position="3219"/>
        <end position="3233"/>
    </location>
</feature>
<keyword evidence="4" id="KW-0833">Ubl conjugation pathway</keyword>
<dbReference type="GO" id="GO:0004843">
    <property type="term" value="F:cysteine-type deubiquitinase activity"/>
    <property type="evidence" value="ECO:0007669"/>
    <property type="project" value="UniProtKB-EC"/>
</dbReference>
<feature type="domain" description="EF-hand" evidence="8">
    <location>
        <begin position="3584"/>
        <end position="3619"/>
    </location>
</feature>
<dbReference type="InterPro" id="IPR002048">
    <property type="entry name" value="EF_hand_dom"/>
</dbReference>
<sequence>MALAPLLRSAAVLDLLEGDVVLPTHQPCLEKVGENAEDLRPKLASADVDARVFGLQAFLENPVKTLKTLSLSKARKSRFSVIGRALGARSSRHCAPSVAALTESVALIAGLLKRRRNGKHTETEPTEPTKPTEPAELAVVAEALSSALQLLQELPEDEDEFFHFLEKLLAKVRWAALHPGSVLLIPCGWLRRRSSAASPQDDLGHCVLLVLHRCKDEEEFLMGVINTGEGLQYHPASLSRVQPNPEMVLRQSPLILNKIPLERACSSAVWYLLFRQIMHPDPDNGADAMYGVLLPFLNQKPLSANDPEGSWHEPLPAAGDRSFALAVERSVRFMLVLSGMEESDASWWSSVNLRQALVECMEEALTAQDLRAPATGEFALLRVGISSLARAAQTQASRAKEPQLREVQAYVERLDAKALNLEHSQRHARSVQPPAWVATDTETRFGGFGRVLLQDVEPLKGEVKHGSLILPCLPSALPAEIKNCSEAAECCRLVSSMLTLMMNQQSRLPHAPASCFALVVHLMARLLPMPLPVDDAQPEACFWATDLTVETKKDLLRSLHMICRGFSAAATALSAARATREADGARTCVAAALVAVMDALLRRPLSSQLAENLAVQERHGDLFSLHYSGQSGQSGSQSGSSGFRGPCQPFVLGSGTFRETSEALLLPQPELAMLRAQALDYFQSLESEGSHAIFNFDQAMTPSSADRLLVEQLSLSIGLDAPAHSLLTGERPELIDFFPELGWLRDAVFLWKVLLLPPSDDKAARPSMSLAPLQWKWSARRKSRKSRIFRENSEEKNDGFFLVQGFEARATSWWNSRWQGLENLKRWLKGEDGYRSDFRSVSQANPSLLAGSKVQSEEDILALQSVPSFGALKASESELLLTYLVAPYLRIPLVLNFFWDKQRMTLLQEPQLQAILEATLFEPGPWLPHQEAPAETIPSSKCLGTRAGLLLNELQFSSDVLSACLRLLRFVHEQDPGRPGTAGTGKEALILFIVRLAVRVESYAVLVLDKQKQRAGRRQVSVMQQASQRIQAGLQELSNMLRNEIMQMLLEWAAQAVKKQPKMMAAAARVHAHIAYLFKNHLPETVQHVSIFLASQVFVVTNYNFSWTSQEAKATTLQVGEFELFDVFENQRGHVARWLRGHTSEAAVVMEHVERVVTCRGAAFVNCAPREWRELPHEPGNWTLHEPTESETEKRNEYKDCKGYKDWLQQAYHDCGVVISTNQGRYHCRDAGLQLLPDDVLRSPHFVEACGDLSDMQAILREETLRRTCFELVGQNLEAGSCASQVHRWDTESRQLASASGLTVVPTNELPEALTPLLALLPELQKMSFHRCRPVKEADVWLLAVGDDGISMEVGVWLSPCVVEIYDLVSHGRQIYRRLVFTSDSTWSFHIPKGPELVLYSQQGAGWSLGKGVVGDLEPGQSVQSVRIFRTGAGHQEYIPQEMLQGLLPDALLERYKFWRQVKEGSESLLGEERFEVDQPSRLRVQLTPGSSGEALATVERRKLRPGEMLATQPAQWEEMQPEVLVNARSKMGGLNELLARLENLSHILVWRDANGTGVQRVELPRLSLSFSWHDGRLCCDQLAGYWLVERPQELPFLVHQLVAHWGGGSVLLAAADGLAVLVSALAEPVRPSKALSSNSGPAEHLLPGQLVLRRGRPAWTARLAEGSRYYCYPLHRCNQMVFTPTPAAALYLLLCRYLTWHFEEVAAMATAISEVTRPEEQQLWECLSVLQGECHADAVACRLHLTLASLPFGKQARPPWDVARQLLEYGRKRHLVSSACALSPQQELVLHALPELESVLCTRRQMLSQLLASHSSGNQKSVVVPLGPQLEDAGFDREKYRDLLGEVGLFTRMACSMQGLTYSRPEGDRPVLEGSAALKFLNGLFGTRGLAFKGSFFLLYELFTGTLELKILPEDQSSTLASCLLRLLDSATPMEWAVLRSLDSTPEIRAEMPLWGSAAAKRVWQVGALLKFDHDSASRLLRSAVKHLNQNHRYLQPVKAFPAFQLADGTLVIDPNDIHHRRLWSPPLTADVNCASRGFSATCPSHQALGSCPLTHRVGEAEPPTSAKAELESALQKLRGPHADPNFRFTSLAPGQRTLQRLLGELAEAPAPAAPAASGAGPALRAQAAADLAGAAERAQRAQAAAHCGGAAAWLRRRCGTAPRLSFPALVAALMAQEPECSDALCRANEELREQSIRGIFEDVALSLALLVRAGQATRAAEKSEDLEKLKEKTLASRFEQPAKAEELARSQASRALSEELTAKRHHARCSESSVVFDPRLLVFEFLFDIMLRETQVRTLGAFLKSARAGQAMCHQMIMGDGKTTVIAPLLALILADGSALVCSCMPAALLEMSRSVLARCFSSPVAPKAVITFKFGRTSRADQGLFEKMEAARSSRAVVVADPSSLKSLLLGLLQTLSQLSELGESWWSPLPEQRELETEARVSSRVLHMFHRGVLLLDEVDLLLDPLKSELNWPMGEKRAIDLIEPELGAACLRGRLPFHILDAIFATAARAPGENAEGSMRAMRKATVPFSDRQEAVRCLSRLAAELAAGHEKRRVRLSPHLVLQSQSFYEVHMLPLLVDWTAFFLEAHEGTLGLSPKELRQALRRHPGPQLRESGPSAQLFHLAVRWLHQLLPFMLKKVHRVSYGLLSSEQLAEGPPSRALLAVPFVGKDQPSEHAEFSHPDVAIGFSIMAYRLQGLRSSDLVALISALQAEMKLESGPFHRRVANRLFVRIVMEAGGRVRGFSLDGHWLGDSKSLKIFEVEHNVLPLEALDITDADQMAQLALLKSEPLAVEHFLLSVLQPGKGTVDTSDHQLTAAGQDLAGEQLFGLCLGFSGTPNDLLPRRLGRCCYSPGVDRRVLTTLSDSAVVDVREVAADWSPCALLDIAASGFTAFIDVGALITGMSNKETAEYLLRKGLANFKGVVFLNSGGERLVLLRDGWQVVDLAQCGLAPCQRFTFYDHVHTTGMDIKQPVGAEALLTMSKDTTLRDFAQGAYRMRGLGRGQRISLLITPEVRHLIEECQSACKLSRGSVTLDSFLHQSPTRETRQTDLVIKALVWSTANGIRQECRKQTLLCQQNFRDIWRRKARAALETVSEKSALAKLSGALEELRSRPQSAALPREVQLPETETRATAKQKLLAELKERSGTAQELAEAEAILAECWESEELEPEEGLQGLEGEQVQEQQQEQQQEQAQEQEQEQEQEEEQEAEEERELLREDKADKFSRADEGQTSWRLDCLSRAPTASGAPPFYSLSEFAVHPGLGGDCQFLEMPSFLMVSENHYRKGWRLGATRRLRNIVCFLEWVPDKKQLAPLEVPCELSEEQTNWLRLLFTLTTGSGANGAMRQLCESCGLEEGHLTPVSCDFHVLRDALASQSIYAYQRGRHFVALSLAEAEHLRAALHRMGQDGLQDCGLALRCLSSGPTVLAATGPVEAPHAYQLQVAEQCLHFANCSDAQLRAPVLLRALRASDPEQRFRWWQGLRRCRRRTALPWQRRPSLRDVFTEKHEFKELATGALLQRLRESLVQRQLWPADVFHRLDSHNSGSLGMAELTRGLPWMLGEEETSMREAQSCALAAHAQFLALVGALFNKLDRDGNARIDVEDFKAALEPDEESKG</sequence>